<dbReference type="InterPro" id="IPR000801">
    <property type="entry name" value="Esterase-like"/>
</dbReference>
<dbReference type="PANTHER" id="PTHR48098">
    <property type="entry name" value="ENTEROCHELIN ESTERASE-RELATED"/>
    <property type="match status" value="1"/>
</dbReference>
<dbReference type="GO" id="GO:0016798">
    <property type="term" value="F:hydrolase activity, acting on glycosyl bonds"/>
    <property type="evidence" value="ECO:0007669"/>
    <property type="project" value="UniProtKB-KW"/>
</dbReference>
<dbReference type="GO" id="GO:0045493">
    <property type="term" value="P:xylan catabolic process"/>
    <property type="evidence" value="ECO:0007669"/>
    <property type="project" value="UniProtKB-KW"/>
</dbReference>
<keyword evidence="2" id="KW-0378">Hydrolase</keyword>
<proteinExistence type="predicted"/>
<dbReference type="GO" id="GO:0016747">
    <property type="term" value="F:acyltransferase activity, transferring groups other than amino-acyl groups"/>
    <property type="evidence" value="ECO:0007669"/>
    <property type="project" value="TreeGrafter"/>
</dbReference>
<feature type="signal peptide" evidence="1">
    <location>
        <begin position="1"/>
        <end position="21"/>
    </location>
</feature>
<dbReference type="Gene3D" id="3.40.50.1820">
    <property type="entry name" value="alpha/beta hydrolase"/>
    <property type="match status" value="1"/>
</dbReference>
<keyword evidence="2" id="KW-0119">Carbohydrate metabolism</keyword>
<dbReference type="EMBL" id="CP029346">
    <property type="protein sequence ID" value="AWL10507.1"/>
    <property type="molecule type" value="Genomic_DNA"/>
</dbReference>
<evidence type="ECO:0000313" key="2">
    <source>
        <dbReference type="EMBL" id="AWL10507.1"/>
    </source>
</evidence>
<keyword evidence="1" id="KW-0732">Signal</keyword>
<evidence type="ECO:0000256" key="1">
    <source>
        <dbReference type="SAM" id="SignalP"/>
    </source>
</evidence>
<feature type="chain" id="PRO_5015734613" evidence="1">
    <location>
        <begin position="22"/>
        <end position="291"/>
    </location>
</feature>
<keyword evidence="3" id="KW-1185">Reference proteome</keyword>
<dbReference type="PANTHER" id="PTHR48098:SF1">
    <property type="entry name" value="DIACYLGLYCEROL ACYLTRANSFERASE_MYCOLYLTRANSFERASE AG85A"/>
    <property type="match status" value="1"/>
</dbReference>
<keyword evidence="2" id="KW-0624">Polysaccharide degradation</keyword>
<gene>
    <name evidence="2" type="ORF">HME7025_02667</name>
</gene>
<dbReference type="Proteomes" id="UP000245468">
    <property type="component" value="Chromosome"/>
</dbReference>
<dbReference type="InterPro" id="IPR029058">
    <property type="entry name" value="AB_hydrolase_fold"/>
</dbReference>
<keyword evidence="2" id="KW-0858">Xylan degradation</keyword>
<dbReference type="Pfam" id="PF00756">
    <property type="entry name" value="Esterase"/>
    <property type="match status" value="1"/>
</dbReference>
<dbReference type="AlphaFoldDB" id="A0A2S2E0G9"/>
<dbReference type="KEGG" id="psez:HME7025_02667"/>
<protein>
    <submittedName>
        <fullName evidence="2">Endo-1,4-beta-xylanase/feruloyl esterase</fullName>
    </submittedName>
</protein>
<dbReference type="RefSeq" id="WP_109324826.1">
    <property type="nucleotide sequence ID" value="NZ_CP029346.1"/>
</dbReference>
<organism evidence="2 3">
    <name type="scientific">Aquirufa nivalisilvae</name>
    <dbReference type="NCBI Taxonomy" id="2516557"/>
    <lineage>
        <taxon>Bacteria</taxon>
        <taxon>Pseudomonadati</taxon>
        <taxon>Bacteroidota</taxon>
        <taxon>Cytophagia</taxon>
        <taxon>Cytophagales</taxon>
        <taxon>Flectobacillaceae</taxon>
        <taxon>Aquirufa</taxon>
    </lineage>
</organism>
<evidence type="ECO:0000313" key="3">
    <source>
        <dbReference type="Proteomes" id="UP000245468"/>
    </source>
</evidence>
<reference evidence="3" key="1">
    <citation type="submission" date="2018-05" db="EMBL/GenBank/DDBJ databases">
        <title>Pseudarcicella sp. HME7025 Genome sequencing and assembly.</title>
        <authorList>
            <person name="Kim H."/>
            <person name="Kang H."/>
            <person name="Joh K."/>
        </authorList>
    </citation>
    <scope>NUCLEOTIDE SEQUENCE [LARGE SCALE GENOMIC DNA]</scope>
    <source>
        <strain evidence="3">HME7025</strain>
    </source>
</reference>
<dbReference type="SUPFAM" id="SSF53474">
    <property type="entry name" value="alpha/beta-Hydrolases"/>
    <property type="match status" value="1"/>
</dbReference>
<accession>A0A2S2E0G9</accession>
<name>A0A2S2E0G9_9BACT</name>
<sequence length="291" mass="32721">MKLLRILIILLCLCPLFTAFSAQVDSLNVPSKIMNKAYKAAIVLPSSYTKSKISFPVLYLLHGGGGHFSDWLKLTPDKSLVQNLSDQYQVIVVMPEGETFGWYLDSPFDPASQFESYIIKEVIPTIDRTYRTVNSSKGRVITGLSMGGHGAMYLSTKHPDIFSAAGSMSGALDMNFTKFRVNESFAKSLQDRFTKLLGTADTSKNIFVNNSVVNMTEIIKKNGLPIIIDCGVDDFLVDVNRELHRRLVYNNTPHEYTERPGAHTWEYWQNSLPSHFLFFQKVFKSNGVAVQ</sequence>
<keyword evidence="2" id="KW-0326">Glycosidase</keyword>
<dbReference type="OrthoDB" id="9803578at2"/>
<dbReference type="InterPro" id="IPR050583">
    <property type="entry name" value="Mycobacterial_A85_antigen"/>
</dbReference>